<evidence type="ECO:0000313" key="4">
    <source>
        <dbReference type="EMBL" id="QCC76613.1"/>
    </source>
</evidence>
<feature type="domain" description="AMP-dependent synthetase/ligase" evidence="2">
    <location>
        <begin position="17"/>
        <end position="338"/>
    </location>
</feature>
<dbReference type="InterPro" id="IPR020845">
    <property type="entry name" value="AMP-binding_CS"/>
</dbReference>
<dbReference type="Pfam" id="PF00501">
    <property type="entry name" value="AMP-binding"/>
    <property type="match status" value="1"/>
</dbReference>
<dbReference type="InterPro" id="IPR025110">
    <property type="entry name" value="AMP-bd_C"/>
</dbReference>
<evidence type="ECO:0000259" key="2">
    <source>
        <dbReference type="Pfam" id="PF00501"/>
    </source>
</evidence>
<dbReference type="SUPFAM" id="SSF56801">
    <property type="entry name" value="Acetyl-CoA synthetase-like"/>
    <property type="match status" value="1"/>
</dbReference>
<dbReference type="PANTHER" id="PTHR43201">
    <property type="entry name" value="ACYL-COA SYNTHETASE"/>
    <property type="match status" value="1"/>
</dbReference>
<gene>
    <name evidence="4" type="ORF">E2C04_04180</name>
</gene>
<comment type="similarity">
    <text evidence="1">Belongs to the ATP-dependent AMP-binding enzyme family.</text>
</comment>
<organism evidence="4 5">
    <name type="scientific">Nocardioides daphniae</name>
    <dbReference type="NCBI Taxonomy" id="402297"/>
    <lineage>
        <taxon>Bacteria</taxon>
        <taxon>Bacillati</taxon>
        <taxon>Actinomycetota</taxon>
        <taxon>Actinomycetes</taxon>
        <taxon>Propionibacteriales</taxon>
        <taxon>Nocardioidaceae</taxon>
        <taxon>Nocardioides</taxon>
    </lineage>
</organism>
<dbReference type="GO" id="GO:0006631">
    <property type="term" value="P:fatty acid metabolic process"/>
    <property type="evidence" value="ECO:0007669"/>
    <property type="project" value="TreeGrafter"/>
</dbReference>
<dbReference type="GO" id="GO:0031956">
    <property type="term" value="F:medium-chain fatty acid-CoA ligase activity"/>
    <property type="evidence" value="ECO:0007669"/>
    <property type="project" value="TreeGrafter"/>
</dbReference>
<dbReference type="OrthoDB" id="9803968at2"/>
<dbReference type="RefSeq" id="WP_135831662.1">
    <property type="nucleotide sequence ID" value="NZ_CP038462.1"/>
</dbReference>
<evidence type="ECO:0000256" key="1">
    <source>
        <dbReference type="ARBA" id="ARBA00006432"/>
    </source>
</evidence>
<name>A0A4P7U8W8_9ACTN</name>
<dbReference type="Pfam" id="PF13193">
    <property type="entry name" value="AMP-binding_C"/>
    <property type="match status" value="1"/>
</dbReference>
<reference evidence="4 5" key="1">
    <citation type="journal article" date="2008" name="Int. J. Syst. Evol. Microbiol.">
        <title>Nocardioides daphniae sp. nov., isolated from Daphnia cucullata (Crustacea: Cladocera).</title>
        <authorList>
            <person name="Toth E.M."/>
            <person name="Keki Z."/>
            <person name="Homonnay Z.G."/>
            <person name="Borsodi A.K."/>
            <person name="Marialigeti K."/>
            <person name="Schumann P."/>
        </authorList>
    </citation>
    <scope>NUCLEOTIDE SEQUENCE [LARGE SCALE GENOMIC DNA]</scope>
    <source>
        <strain evidence="4 5">JCM 16608</strain>
    </source>
</reference>
<evidence type="ECO:0000313" key="5">
    <source>
        <dbReference type="Proteomes" id="UP000297025"/>
    </source>
</evidence>
<dbReference type="NCBIfam" id="NF005858">
    <property type="entry name" value="PRK07787.1"/>
    <property type="match status" value="1"/>
</dbReference>
<dbReference type="InterPro" id="IPR045851">
    <property type="entry name" value="AMP-bd_C_sf"/>
</dbReference>
<dbReference type="InterPro" id="IPR000873">
    <property type="entry name" value="AMP-dep_synth/lig_dom"/>
</dbReference>
<dbReference type="KEGG" id="ndp:E2C04_04180"/>
<protein>
    <submittedName>
        <fullName evidence="4">Acyl-CoA synthetase</fullName>
    </submittedName>
</protein>
<dbReference type="AlphaFoldDB" id="A0A4P7U8W8"/>
<dbReference type="Proteomes" id="UP000297025">
    <property type="component" value="Chromosome"/>
</dbReference>
<dbReference type="Gene3D" id="3.40.50.12780">
    <property type="entry name" value="N-terminal domain of ligase-like"/>
    <property type="match status" value="1"/>
</dbReference>
<dbReference type="PROSITE" id="PS00455">
    <property type="entry name" value="AMP_BINDING"/>
    <property type="match status" value="1"/>
</dbReference>
<accession>A0A4P7U8W8</accession>
<feature type="domain" description="AMP-binding enzyme C-terminal" evidence="3">
    <location>
        <begin position="390"/>
        <end position="475"/>
    </location>
</feature>
<proteinExistence type="inferred from homology"/>
<dbReference type="PANTHER" id="PTHR43201:SF8">
    <property type="entry name" value="ACYL-COA SYNTHETASE FAMILY MEMBER 3"/>
    <property type="match status" value="1"/>
</dbReference>
<dbReference type="Gene3D" id="3.30.300.30">
    <property type="match status" value="1"/>
</dbReference>
<evidence type="ECO:0000259" key="3">
    <source>
        <dbReference type="Pfam" id="PF13193"/>
    </source>
</evidence>
<dbReference type="EMBL" id="CP038462">
    <property type="protein sequence ID" value="QCC76613.1"/>
    <property type="molecule type" value="Genomic_DNA"/>
</dbReference>
<sequence length="483" mass="50656">MLTGLLAADPTRFVEVAGRRLSHPDLLAAASAVADDLEEHRRVAVLALPTLETVVGIAGALLAGVEVVPVPPDSGHAELAHILADSAPEAWLAHSADLGGDAAPGEGRLQLVRVNVSARADVILDPVDDEAIAFVMYTSGTTGLPKGVLQSRRAVVAGLDALIDAWDWTADDVLAHGLPLFHVHGLILGTLGPLRVGGSLVHTGKGTPAAYAEAARAGATLFFTVPTIWSRVADSPDDAAALRSARLLVSGSAALPVPVFERLKELTGHEVAERYGMSESLITVATRADGLRQAGWVGVPVAGVEARLRDESGAEVPRDGETVGRLEVRGPTLFSGYLNRPEATAESWTDDGWFVTGDVAVIAPDGRIRIVGRESVDLIKSAGYRIGAGEVESTLLGHPAVAEVAVVGEPDADLGQRIVAYVVPRAPHTPTDADADAESALADELSRFVGEELSGHKRPREFRFVAGLPRNEMGKVQKKRLLG</sequence>
<dbReference type="InterPro" id="IPR042099">
    <property type="entry name" value="ANL_N_sf"/>
</dbReference>